<keyword evidence="7 8" id="KW-0472">Membrane</keyword>
<keyword evidence="5 9" id="KW-0812">Transmembrane</keyword>
<evidence type="ECO:0000313" key="12">
    <source>
        <dbReference type="Proteomes" id="UP000198847"/>
    </source>
</evidence>
<dbReference type="GO" id="GO:0005886">
    <property type="term" value="C:plasma membrane"/>
    <property type="evidence" value="ECO:0007669"/>
    <property type="project" value="UniProtKB-SubCell"/>
</dbReference>
<dbReference type="PROSITE" id="PS51105">
    <property type="entry name" value="PTS_EIIC_TYPE_3"/>
    <property type="match status" value="1"/>
</dbReference>
<feature type="transmembrane region" description="Helical" evidence="9">
    <location>
        <begin position="391"/>
        <end position="417"/>
    </location>
</feature>
<accession>A0A1H8PQC7</accession>
<dbReference type="STRING" id="112903.SAMN04490178_10246"/>
<dbReference type="GO" id="GO:0008982">
    <property type="term" value="F:protein-N(PI)-phosphohistidine-sugar phosphotransferase activity"/>
    <property type="evidence" value="ECO:0007669"/>
    <property type="project" value="UniProtKB-UniRule"/>
</dbReference>
<keyword evidence="6 9" id="KW-1133">Transmembrane helix</keyword>
<feature type="transmembrane region" description="Helical" evidence="9">
    <location>
        <begin position="143"/>
        <end position="160"/>
    </location>
</feature>
<dbReference type="InterPro" id="IPR051088">
    <property type="entry name" value="PTS_Sugar-EIIC/EIIB"/>
</dbReference>
<gene>
    <name evidence="11" type="ORF">SAMN04490178_10246</name>
</gene>
<dbReference type="PIRSF" id="PIRSF006351">
    <property type="entry name" value="PTS_EIIC-Cellobiose"/>
    <property type="match status" value="1"/>
</dbReference>
<feature type="domain" description="PTS EIIC type-3" evidence="10">
    <location>
        <begin position="7"/>
        <end position="419"/>
    </location>
</feature>
<keyword evidence="4 8" id="KW-0762">Sugar transport</keyword>
<keyword evidence="3 8" id="KW-1003">Cell membrane</keyword>
<feature type="transmembrane region" description="Helical" evidence="9">
    <location>
        <begin position="221"/>
        <end position="244"/>
    </location>
</feature>
<protein>
    <recommendedName>
        <fullName evidence="8">Permease IIC component</fullName>
    </recommendedName>
</protein>
<evidence type="ECO:0000256" key="9">
    <source>
        <dbReference type="SAM" id="Phobius"/>
    </source>
</evidence>
<dbReference type="GO" id="GO:1901264">
    <property type="term" value="P:carbohydrate derivative transport"/>
    <property type="evidence" value="ECO:0007669"/>
    <property type="project" value="TreeGrafter"/>
</dbReference>
<name>A0A1H8PQC7_9FIRM</name>
<feature type="transmembrane region" description="Helical" evidence="9">
    <location>
        <begin position="295"/>
        <end position="315"/>
    </location>
</feature>
<evidence type="ECO:0000256" key="1">
    <source>
        <dbReference type="ARBA" id="ARBA00004651"/>
    </source>
</evidence>
<keyword evidence="2 8" id="KW-0813">Transport</keyword>
<dbReference type="InterPro" id="IPR003352">
    <property type="entry name" value="PTS_EIIC"/>
</dbReference>
<dbReference type="OrthoDB" id="1641940at2"/>
<evidence type="ECO:0000256" key="4">
    <source>
        <dbReference type="ARBA" id="ARBA00022597"/>
    </source>
</evidence>
<dbReference type="PANTHER" id="PTHR33989">
    <property type="match status" value="1"/>
</dbReference>
<dbReference type="Pfam" id="PF02378">
    <property type="entry name" value="PTS_EIIC"/>
    <property type="match status" value="1"/>
</dbReference>
<dbReference type="InterPro" id="IPR004501">
    <property type="entry name" value="PTS_EIIC_3"/>
</dbReference>
<dbReference type="InterPro" id="IPR004796">
    <property type="entry name" value="PTS_IIC_cello"/>
</dbReference>
<reference evidence="11 12" key="1">
    <citation type="submission" date="2016-10" db="EMBL/GenBank/DDBJ databases">
        <authorList>
            <person name="de Groot N.N."/>
        </authorList>
    </citation>
    <scope>NUCLEOTIDE SEQUENCE [LARGE SCALE GENOMIC DNA]</scope>
    <source>
        <strain evidence="11 12">DSM 13305</strain>
    </source>
</reference>
<feature type="transmembrane region" description="Helical" evidence="9">
    <location>
        <begin position="335"/>
        <end position="357"/>
    </location>
</feature>
<dbReference type="PANTHER" id="PTHR33989:SF4">
    <property type="entry name" value="PTS SYSTEM N,N'-DIACETYLCHITOBIOSE-SPECIFIC EIIC COMPONENT"/>
    <property type="match status" value="1"/>
</dbReference>
<feature type="transmembrane region" description="Helical" evidence="9">
    <location>
        <begin position="31"/>
        <end position="50"/>
    </location>
</feature>
<evidence type="ECO:0000256" key="8">
    <source>
        <dbReference type="PIRNR" id="PIRNR006351"/>
    </source>
</evidence>
<keyword evidence="12" id="KW-1185">Reference proteome</keyword>
<dbReference type="EMBL" id="FODY01000002">
    <property type="protein sequence ID" value="SEO43986.1"/>
    <property type="molecule type" value="Genomic_DNA"/>
</dbReference>
<evidence type="ECO:0000256" key="5">
    <source>
        <dbReference type="ARBA" id="ARBA00022692"/>
    </source>
</evidence>
<evidence type="ECO:0000256" key="6">
    <source>
        <dbReference type="ARBA" id="ARBA00022989"/>
    </source>
</evidence>
<feature type="transmembrane region" description="Helical" evidence="9">
    <location>
        <begin position="181"/>
        <end position="201"/>
    </location>
</feature>
<evidence type="ECO:0000256" key="2">
    <source>
        <dbReference type="ARBA" id="ARBA00022448"/>
    </source>
</evidence>
<dbReference type="GO" id="GO:0009401">
    <property type="term" value="P:phosphoenolpyruvate-dependent sugar phosphotransferase system"/>
    <property type="evidence" value="ECO:0007669"/>
    <property type="project" value="InterPro"/>
</dbReference>
<comment type="subcellular location">
    <subcellularLocation>
        <location evidence="1">Cell membrane</location>
        <topology evidence="1">Multi-pass membrane protein</topology>
    </subcellularLocation>
</comment>
<dbReference type="RefSeq" id="WP_091743767.1">
    <property type="nucleotide sequence ID" value="NZ_FODY01000002.1"/>
</dbReference>
<dbReference type="Proteomes" id="UP000198847">
    <property type="component" value="Unassembled WGS sequence"/>
</dbReference>
<comment type="function">
    <text evidence="8">The phosphoenolpyruvate-dependent sugar phosphotransferase system (PTS), a major carbohydrate active -transport system, catalyzes the phosphorylation of incoming sugar substrates concomitant with their translocation across the cell membrane.</text>
</comment>
<dbReference type="AlphaFoldDB" id="A0A1H8PQC7"/>
<evidence type="ECO:0000259" key="10">
    <source>
        <dbReference type="PROSITE" id="PS51105"/>
    </source>
</evidence>
<evidence type="ECO:0000313" key="11">
    <source>
        <dbReference type="EMBL" id="SEO43986.1"/>
    </source>
</evidence>
<feature type="transmembrane region" description="Helical" evidence="9">
    <location>
        <begin position="103"/>
        <end position="123"/>
    </location>
</feature>
<feature type="transmembrane region" description="Helical" evidence="9">
    <location>
        <begin position="364"/>
        <end position="385"/>
    </location>
</feature>
<evidence type="ECO:0000256" key="7">
    <source>
        <dbReference type="ARBA" id="ARBA00023136"/>
    </source>
</evidence>
<organism evidence="11 12">
    <name type="scientific">Propionispora vibrioides</name>
    <dbReference type="NCBI Taxonomy" id="112903"/>
    <lineage>
        <taxon>Bacteria</taxon>
        <taxon>Bacillati</taxon>
        <taxon>Bacillota</taxon>
        <taxon>Negativicutes</taxon>
        <taxon>Selenomonadales</taxon>
        <taxon>Sporomusaceae</taxon>
        <taxon>Propionispora</taxon>
    </lineage>
</organism>
<evidence type="ECO:0000256" key="3">
    <source>
        <dbReference type="ARBA" id="ARBA00022475"/>
    </source>
</evidence>
<feature type="transmembrane region" description="Helical" evidence="9">
    <location>
        <begin position="70"/>
        <end position="91"/>
    </location>
</feature>
<proteinExistence type="predicted"/>
<dbReference type="NCBIfam" id="TIGR00410">
    <property type="entry name" value="lacE"/>
    <property type="match status" value="1"/>
</dbReference>
<sequence length="446" mass="47965">MESFVEKFERMTPVILKFANAKAVVAMKDGLMTIIPLTLIGSVFLLLAFIPLPGWNDWMTGLFGANWQEPLFQVVGATFDILALVGIFGIAYNYAKNEECEPVSAGILALVSFLIVTASSVTAKSGEVVGGVIPKVWTGGKGMIAAILIGLAVAYIYTWFIKRRITIKLPEGVPQGVANAFSALIPGAVVITLSFLVYILFKSVAGKTFIEVIYQILQTPLQGLTGSLFGAIVIPFFISFFWWFGIHGPAVVMNGVMSPIVLANSLANQDIVNAGGKLIAGQNAHIVTQQFVDQFITFGGSGMTLGLVLAMIFLAKSKQMKQLGKLSIIPGIFNINEPVIFGFPIVFNPLMLIPFILVPTLSGIITYFAIASGFIAPFTAVQVPWTTPPIISGFIIGGWQAALLQALLICMAAVVYLPFLKVQDKQHVQEEQQEEQATKAGAGISL</sequence>